<dbReference type="OrthoDB" id="5180616at2"/>
<protein>
    <submittedName>
        <fullName evidence="1">(2Fe-2S)-binding protein</fullName>
    </submittedName>
</protein>
<comment type="caution">
    <text evidence="1">The sequence shown here is derived from an EMBL/GenBank/DDBJ whole genome shotgun (WGS) entry which is preliminary data.</text>
</comment>
<dbReference type="EMBL" id="WBMT01000016">
    <property type="protein sequence ID" value="KAB2344325.1"/>
    <property type="molecule type" value="Genomic_DNA"/>
</dbReference>
<reference evidence="1 2" key="1">
    <citation type="submission" date="2019-09" db="EMBL/GenBank/DDBJ databases">
        <title>Actinomadura physcomitrii sp. nov., a novel actinomycete isolated from moss [Physcomitrium sphaericum (Ludw) Fuernr].</title>
        <authorList>
            <person name="Zhuang X."/>
            <person name="Liu C."/>
        </authorList>
    </citation>
    <scope>NUCLEOTIDE SEQUENCE [LARGE SCALE GENOMIC DNA]</scope>
    <source>
        <strain evidence="1 2">HMC1</strain>
    </source>
</reference>
<sequence length="243" mass="25389">MEATLSGAAVSGGRDAEVALQPLLETLRGAEAAGITLGLAPALRAGDGWSSISELTQAPHTALAAMVEQAAERWSAPPHVAAALWWKQFSYWTTLPVVVGWALGGHVPLMTAESTSVQPLEDEPFMLVGLNEARVASGEPGYLGPVIRDTLIENLHAPVIEALHDLTRTGRRGLWGSVAEALVEPFEMLGMGADAAEGLVSAIGGPVAGLVEMPSLRRRTCCLWVTLPGSDPCPTCCVNTPPA</sequence>
<dbReference type="AlphaFoldDB" id="A0A6H9YNV5"/>
<dbReference type="Proteomes" id="UP000468735">
    <property type="component" value="Unassembled WGS sequence"/>
</dbReference>
<gene>
    <name evidence="1" type="ORF">F8566_30740</name>
</gene>
<keyword evidence="2" id="KW-1185">Reference proteome</keyword>
<evidence type="ECO:0000313" key="1">
    <source>
        <dbReference type="EMBL" id="KAB2344325.1"/>
    </source>
</evidence>
<proteinExistence type="predicted"/>
<organism evidence="1 2">
    <name type="scientific">Actinomadura rudentiformis</name>
    <dbReference type="NCBI Taxonomy" id="359158"/>
    <lineage>
        <taxon>Bacteria</taxon>
        <taxon>Bacillati</taxon>
        <taxon>Actinomycetota</taxon>
        <taxon>Actinomycetes</taxon>
        <taxon>Streptosporangiales</taxon>
        <taxon>Thermomonosporaceae</taxon>
        <taxon>Actinomadura</taxon>
    </lineage>
</organism>
<dbReference type="RefSeq" id="WP_151565352.1">
    <property type="nucleotide sequence ID" value="NZ_WBMT01000016.1"/>
</dbReference>
<accession>A0A6H9YNV5</accession>
<name>A0A6H9YNV5_9ACTN</name>
<evidence type="ECO:0000313" key="2">
    <source>
        <dbReference type="Proteomes" id="UP000468735"/>
    </source>
</evidence>